<dbReference type="Gene3D" id="3.40.1280.30">
    <property type="match status" value="1"/>
</dbReference>
<dbReference type="InterPro" id="IPR038459">
    <property type="entry name" value="MT_TRM10-typ_sf"/>
</dbReference>
<dbReference type="GO" id="GO:0052905">
    <property type="term" value="F:tRNA (guanosine(9)-N1)-methyltransferase activity"/>
    <property type="evidence" value="ECO:0007669"/>
    <property type="project" value="UniProtKB-EC"/>
</dbReference>
<dbReference type="FunFam" id="3.40.1280.30:FF:000001">
    <property type="entry name" value="tRNA methyltransferase 10 homolog A"/>
    <property type="match status" value="1"/>
</dbReference>
<reference evidence="7" key="1">
    <citation type="submission" date="2015-11" db="EMBL/GenBank/DDBJ databases">
        <title>De novo transcriptome assembly of four potential Pierce s Disease insect vectors from Arizona vineyards.</title>
        <authorList>
            <person name="Tassone E.E."/>
        </authorList>
    </citation>
    <scope>NUCLEOTIDE SEQUENCE</scope>
</reference>
<organism evidence="7">
    <name type="scientific">Graphocephala atropunctata</name>
    <dbReference type="NCBI Taxonomy" id="36148"/>
    <lineage>
        <taxon>Eukaryota</taxon>
        <taxon>Metazoa</taxon>
        <taxon>Ecdysozoa</taxon>
        <taxon>Arthropoda</taxon>
        <taxon>Hexapoda</taxon>
        <taxon>Insecta</taxon>
        <taxon>Pterygota</taxon>
        <taxon>Neoptera</taxon>
        <taxon>Paraneoptera</taxon>
        <taxon>Hemiptera</taxon>
        <taxon>Auchenorrhyncha</taxon>
        <taxon>Membracoidea</taxon>
        <taxon>Cicadellidae</taxon>
        <taxon>Cicadellinae</taxon>
        <taxon>Cicadellini</taxon>
        <taxon>Graphocephala</taxon>
    </lineage>
</organism>
<sequence length="287" mass="33450">MLSSLQNQRDKVGTLLKKEVNMSKVKMWHELTLPIEIPQNLSKRQRKKYIRRVLWETKLKPLKRAKEKEKLKRKKLEAHLNKDFEPPSRKLLKHSTMASSNCTLRLVIDFSFDDLMSDKVLKKCLKQLSHCYCLNRRAANPIQLYVTNFSGRSKEEMTRNTGYQKWDVHFREEHHTSVFVKNDLVYLTSDSEHILTELDHTKVYIIGALVDHNTHKGKTLSVAVEQGISHAQLPISQFIAMNSCQVLTIDHVFEILIHVSCGMSWKEAFLRVIPKRKGATEKILHNL</sequence>
<dbReference type="GO" id="GO:0000049">
    <property type="term" value="F:tRNA binding"/>
    <property type="evidence" value="ECO:0007669"/>
    <property type="project" value="TreeGrafter"/>
</dbReference>
<keyword evidence="2" id="KW-0489">Methyltransferase</keyword>
<comment type="catalytic activity">
    <reaction evidence="5">
        <text>guanosine(9) in tRNA + S-adenosyl-L-methionine = N(1)-methylguanosine(9) in tRNA + S-adenosyl-L-homocysteine + H(+)</text>
        <dbReference type="Rhea" id="RHEA:43156"/>
        <dbReference type="Rhea" id="RHEA-COMP:10367"/>
        <dbReference type="Rhea" id="RHEA-COMP:10368"/>
        <dbReference type="ChEBI" id="CHEBI:15378"/>
        <dbReference type="ChEBI" id="CHEBI:57856"/>
        <dbReference type="ChEBI" id="CHEBI:59789"/>
        <dbReference type="ChEBI" id="CHEBI:73542"/>
        <dbReference type="ChEBI" id="CHEBI:74269"/>
        <dbReference type="EC" id="2.1.1.221"/>
    </reaction>
</comment>
<protein>
    <recommendedName>
        <fullName evidence="1">tRNA (guanine(9)-N(1))-methyltransferase</fullName>
        <ecNumber evidence="1">2.1.1.221</ecNumber>
    </recommendedName>
</protein>
<dbReference type="GO" id="GO:0002939">
    <property type="term" value="P:tRNA N1-guanine methylation"/>
    <property type="evidence" value="ECO:0007669"/>
    <property type="project" value="TreeGrafter"/>
</dbReference>
<dbReference type="CDD" id="cd18101">
    <property type="entry name" value="Trm10euk_A"/>
    <property type="match status" value="1"/>
</dbReference>
<dbReference type="InterPro" id="IPR007356">
    <property type="entry name" value="tRNA_m1G_MeTrfase_euk"/>
</dbReference>
<evidence type="ECO:0000313" key="7">
    <source>
        <dbReference type="EMBL" id="JAT22770.1"/>
    </source>
</evidence>
<evidence type="ECO:0000256" key="3">
    <source>
        <dbReference type="ARBA" id="ARBA00022679"/>
    </source>
</evidence>
<dbReference type="EMBL" id="GEBQ01017207">
    <property type="protein sequence ID" value="JAT22770.1"/>
    <property type="molecule type" value="Transcribed_RNA"/>
</dbReference>
<accession>A0A1B6LGI4</accession>
<dbReference type="AlphaFoldDB" id="A0A1B6LGI4"/>
<feature type="domain" description="SAM-dependent MTase TRM10-type" evidence="6">
    <location>
        <begin position="87"/>
        <end position="280"/>
    </location>
</feature>
<dbReference type="GO" id="GO:0005654">
    <property type="term" value="C:nucleoplasm"/>
    <property type="evidence" value="ECO:0007669"/>
    <property type="project" value="TreeGrafter"/>
</dbReference>
<keyword evidence="4" id="KW-0949">S-adenosyl-L-methionine</keyword>
<evidence type="ECO:0000259" key="6">
    <source>
        <dbReference type="PROSITE" id="PS51675"/>
    </source>
</evidence>
<proteinExistence type="predicted"/>
<evidence type="ECO:0000256" key="4">
    <source>
        <dbReference type="ARBA" id="ARBA00022691"/>
    </source>
</evidence>
<keyword evidence="3" id="KW-0808">Transferase</keyword>
<dbReference type="InterPro" id="IPR028564">
    <property type="entry name" value="MT_TRM10-typ"/>
</dbReference>
<evidence type="ECO:0000256" key="1">
    <source>
        <dbReference type="ARBA" id="ARBA00012797"/>
    </source>
</evidence>
<name>A0A1B6LGI4_9HEMI</name>
<gene>
    <name evidence="7" type="ORF">g.53857</name>
</gene>
<dbReference type="PROSITE" id="PS51675">
    <property type="entry name" value="SAM_MT_TRM10"/>
    <property type="match status" value="1"/>
</dbReference>
<dbReference type="PANTHER" id="PTHR13563:SF13">
    <property type="entry name" value="TRNA METHYLTRANSFERASE 10 HOMOLOG A"/>
    <property type="match status" value="1"/>
</dbReference>
<dbReference type="PANTHER" id="PTHR13563">
    <property type="entry name" value="TRNA (GUANINE-9-) METHYLTRANSFERASE"/>
    <property type="match status" value="1"/>
</dbReference>
<dbReference type="EC" id="2.1.1.221" evidence="1"/>
<evidence type="ECO:0000256" key="5">
    <source>
        <dbReference type="ARBA" id="ARBA00048434"/>
    </source>
</evidence>
<evidence type="ECO:0000256" key="2">
    <source>
        <dbReference type="ARBA" id="ARBA00022603"/>
    </source>
</evidence>